<proteinExistence type="predicted"/>
<feature type="signal peptide" evidence="1">
    <location>
        <begin position="1"/>
        <end position="22"/>
    </location>
</feature>
<evidence type="ECO:0000313" key="2">
    <source>
        <dbReference type="EMBL" id="KOF99254.1"/>
    </source>
</evidence>
<gene>
    <name evidence="2" type="ORF">OCBIM_22018445mg</name>
</gene>
<accession>A0A0L8ICX7</accession>
<dbReference type="EMBL" id="KQ415992">
    <property type="protein sequence ID" value="KOF99254.1"/>
    <property type="molecule type" value="Genomic_DNA"/>
</dbReference>
<protein>
    <submittedName>
        <fullName evidence="2">Uncharacterized protein</fullName>
    </submittedName>
</protein>
<organism evidence="2">
    <name type="scientific">Octopus bimaculoides</name>
    <name type="common">California two-spotted octopus</name>
    <dbReference type="NCBI Taxonomy" id="37653"/>
    <lineage>
        <taxon>Eukaryota</taxon>
        <taxon>Metazoa</taxon>
        <taxon>Spiralia</taxon>
        <taxon>Lophotrochozoa</taxon>
        <taxon>Mollusca</taxon>
        <taxon>Cephalopoda</taxon>
        <taxon>Coleoidea</taxon>
        <taxon>Octopodiformes</taxon>
        <taxon>Octopoda</taxon>
        <taxon>Incirrata</taxon>
        <taxon>Octopodidae</taxon>
        <taxon>Octopus</taxon>
    </lineage>
</organism>
<sequence length="124" mass="14392">MKGCQYIVVSLLFAALVSSVSCQWFYNNQLNCFARCMTCLMTGLDCEPHHPFPSGYEECQFNCILEHATVYQTLSAIQNGLHVCRERKTRDLNVLNSCVRHQIRVMFPEVYVQLTWMPQTRTAY</sequence>
<name>A0A0L8ICX7_OCTBM</name>
<evidence type="ECO:0000256" key="1">
    <source>
        <dbReference type="SAM" id="SignalP"/>
    </source>
</evidence>
<dbReference type="PROSITE" id="PS51257">
    <property type="entry name" value="PROKAR_LIPOPROTEIN"/>
    <property type="match status" value="1"/>
</dbReference>
<reference evidence="2" key="1">
    <citation type="submission" date="2015-07" db="EMBL/GenBank/DDBJ databases">
        <title>MeaNS - Measles Nucleotide Surveillance Program.</title>
        <authorList>
            <person name="Tran T."/>
            <person name="Druce J."/>
        </authorList>
    </citation>
    <scope>NUCLEOTIDE SEQUENCE</scope>
    <source>
        <strain evidence="2">UCB-OBI-ISO-001</strain>
        <tissue evidence="2">Gonad</tissue>
    </source>
</reference>
<dbReference type="AlphaFoldDB" id="A0A0L8ICX7"/>
<keyword evidence="1" id="KW-0732">Signal</keyword>
<feature type="chain" id="PRO_5005584269" evidence="1">
    <location>
        <begin position="23"/>
        <end position="124"/>
    </location>
</feature>